<dbReference type="Pfam" id="PF03808">
    <property type="entry name" value="Glyco_tran_WecG"/>
    <property type="match status" value="1"/>
</dbReference>
<sequence length="285" mass="31003">MPERAFRTAEVGGVPFQVSDLDAAVDWTMRRAASSDAPGVPVRLANAFCVTMANHRPDYLATLRDRGVNFPDGAPVAWAMRRVGEEAGRVRGPSFFTTTLERSQNTGLRHYFFGTDEAVLAELIDRVHELYPGAIVVGASAPDFRSDPAELAAQLPAGITKQEVDIVWVGLGSPKQDFVADVIAAERGVVAAGVGAAFDFVAGSVREAPRFMQNSGTEWLFRLASEPRRLWRRYLIGNVQFLRVALPGIRSARKAAKAGQPLVRPVEEDPEAAASHSPQVLHEMQ</sequence>
<evidence type="ECO:0000256" key="2">
    <source>
        <dbReference type="ARBA" id="ARBA00022679"/>
    </source>
</evidence>
<evidence type="ECO:0000256" key="3">
    <source>
        <dbReference type="SAM" id="MobiDB-lite"/>
    </source>
</evidence>
<keyword evidence="5" id="KW-1185">Reference proteome</keyword>
<protein>
    <submittedName>
        <fullName evidence="4">N-acetylglucosaminyldiphosphoundecaprenol N-acetyl-beta-D-mannosaminyltransferase</fullName>
    </submittedName>
</protein>
<keyword evidence="2 4" id="KW-0808">Transferase</keyword>
<organism evidence="4 5">
    <name type="scientific">Amnibacterium kyonggiense</name>
    <dbReference type="NCBI Taxonomy" id="595671"/>
    <lineage>
        <taxon>Bacteria</taxon>
        <taxon>Bacillati</taxon>
        <taxon>Actinomycetota</taxon>
        <taxon>Actinomycetes</taxon>
        <taxon>Micrococcales</taxon>
        <taxon>Microbacteriaceae</taxon>
        <taxon>Amnibacterium</taxon>
    </lineage>
</organism>
<comment type="caution">
    <text evidence="4">The sequence shown here is derived from an EMBL/GenBank/DDBJ whole genome shotgun (WGS) entry which is preliminary data.</text>
</comment>
<evidence type="ECO:0000313" key="4">
    <source>
        <dbReference type="EMBL" id="TDS74894.1"/>
    </source>
</evidence>
<dbReference type="EMBL" id="SOAM01000004">
    <property type="protein sequence ID" value="TDS74894.1"/>
    <property type="molecule type" value="Genomic_DNA"/>
</dbReference>
<dbReference type="PANTHER" id="PTHR34136">
    <property type="match status" value="1"/>
</dbReference>
<dbReference type="CDD" id="cd06533">
    <property type="entry name" value="Glyco_transf_WecG_TagA"/>
    <property type="match status" value="1"/>
</dbReference>
<keyword evidence="1" id="KW-0328">Glycosyltransferase</keyword>
<evidence type="ECO:0000256" key="1">
    <source>
        <dbReference type="ARBA" id="ARBA00022676"/>
    </source>
</evidence>
<dbReference type="GO" id="GO:0016758">
    <property type="term" value="F:hexosyltransferase activity"/>
    <property type="evidence" value="ECO:0007669"/>
    <property type="project" value="TreeGrafter"/>
</dbReference>
<gene>
    <name evidence="4" type="ORF">CLV52_3416</name>
</gene>
<accession>A0A4V3EA99</accession>
<dbReference type="PANTHER" id="PTHR34136:SF1">
    <property type="entry name" value="UDP-N-ACETYL-D-MANNOSAMINURONIC ACID TRANSFERASE"/>
    <property type="match status" value="1"/>
</dbReference>
<dbReference type="Proteomes" id="UP000295344">
    <property type="component" value="Unassembled WGS sequence"/>
</dbReference>
<reference evidence="4 5" key="1">
    <citation type="submission" date="2019-03" db="EMBL/GenBank/DDBJ databases">
        <title>Genomic Encyclopedia of Archaeal and Bacterial Type Strains, Phase II (KMG-II): from individual species to whole genera.</title>
        <authorList>
            <person name="Goeker M."/>
        </authorList>
    </citation>
    <scope>NUCLEOTIDE SEQUENCE [LARGE SCALE GENOMIC DNA]</scope>
    <source>
        <strain evidence="4 5">DSM 24782</strain>
    </source>
</reference>
<feature type="region of interest" description="Disordered" evidence="3">
    <location>
        <begin position="260"/>
        <end position="285"/>
    </location>
</feature>
<dbReference type="AlphaFoldDB" id="A0A4V3EA99"/>
<dbReference type="NCBIfam" id="TIGR00696">
    <property type="entry name" value="wecG_tagA_cpsF"/>
    <property type="match status" value="1"/>
</dbReference>
<dbReference type="OrthoDB" id="9771846at2"/>
<name>A0A4V3EA99_9MICO</name>
<dbReference type="RefSeq" id="WP_133767556.1">
    <property type="nucleotide sequence ID" value="NZ_BAAARP010000001.1"/>
</dbReference>
<dbReference type="InterPro" id="IPR004629">
    <property type="entry name" value="WecG_TagA_CpsF"/>
</dbReference>
<evidence type="ECO:0000313" key="5">
    <source>
        <dbReference type="Proteomes" id="UP000295344"/>
    </source>
</evidence>
<proteinExistence type="predicted"/>